<sequence>MESLYRKYRPLTFESVVGQQHIVSTLEHAVTEGRLSHAYLFCGPRGTGKTTMARILAKALLCERSAAAREVGASGCMPDGTCPECTQIAEGTHPDVYELDAASRTGVDNVREEIIGSVNFAPVRGAYKIYIIDEVHMLTTAAFNALLKTLEEPPGHVVFVLCTTDPQKIPETILSRCQRFDFHRIGNEDIVGRLAYICEQEGFDTEPEALEIVAKHARGGMRDALSTLEQLSVFGNGAVHVADARSLLGEVASSVLSEFCRGIAARDVPALFALIRTQVDDGGDLLELTRDLVAHVRDVYTARMVGAVPEVLDCTPEEAAALVDEASLFETSDRLARMLTVLDDAALEMRSAADTRLVFEIACTRLARPESDLTLEAVAERLDRLEARIASGVPASPLDRAGIAALTGGASSASAAPWDAAPAPPAASAAPTGPAQAPRQAQPAPSGFSHESQNPARVSPAEGGAAASGASAAPSAGSVQAPSAPAAPKDAAPAPSAPASASRASAQEHAPAVRREAAEKAAPAQARPAAPAAPSPQTAPRPAAAPAPATPAEVAAAAAAETPAVSDAGELQRKWSDVVRRVTAAQASRGALLQSSRARSDDGDKLVVAFPSGSAFAIKMLGRADTQEVVLPIVSAVFGRRTVEYVMDGGGQKASGPHASTPSGSGASGASETAALQPSGGPSTSGSAASAFHVAPVSAERRRPAAPRGASAAPWEPAVPSSPAASPVPATSSPASAAPVSEAPAPAPSPSQKSPAPTVGAAPTSSSGMAPAAGPVADETSGPTIMADGRDIDADRRAWEEDQVPYDDAMIAGYEEEDLPPFDMPDAPGAFASPAGDGTAFPATDAAPASSGGASASASGAVVPTSDDAVSDAGAPASPAAASAPAADVVSVEDGDPASASRAGVPFATSSPFANVSVDDTVPQTVEETKELLNSVFGAGVVLKGPADFPA</sequence>
<dbReference type="SUPFAM" id="SSF52540">
    <property type="entry name" value="P-loop containing nucleoside triphosphate hydrolases"/>
    <property type="match status" value="1"/>
</dbReference>
<proteinExistence type="inferred from homology"/>
<dbReference type="SMART" id="SM00382">
    <property type="entry name" value="AAA"/>
    <property type="match status" value="1"/>
</dbReference>
<feature type="compositionally biased region" description="Pro residues" evidence="12">
    <location>
        <begin position="531"/>
        <end position="549"/>
    </location>
</feature>
<feature type="compositionally biased region" description="Low complexity" evidence="12">
    <location>
        <begin position="413"/>
        <end position="445"/>
    </location>
</feature>
<organism evidence="14 15">
    <name type="scientific">Enorma phocaeensis</name>
    <dbReference type="NCBI Taxonomy" id="1871019"/>
    <lineage>
        <taxon>Bacteria</taxon>
        <taxon>Bacillati</taxon>
        <taxon>Actinomycetota</taxon>
        <taxon>Coriobacteriia</taxon>
        <taxon>Coriobacteriales</taxon>
        <taxon>Coriobacteriaceae</taxon>
        <taxon>Enorma</taxon>
    </lineage>
</organism>
<keyword evidence="10" id="KW-0239">DNA-directed DNA polymerase</keyword>
<evidence type="ECO:0000256" key="2">
    <source>
        <dbReference type="ARBA" id="ARBA00012417"/>
    </source>
</evidence>
<dbReference type="InterPro" id="IPR012763">
    <property type="entry name" value="DNA_pol_III_sug/sutau_N"/>
</dbReference>
<dbReference type="Pfam" id="PF13177">
    <property type="entry name" value="DNA_pol3_delta2"/>
    <property type="match status" value="1"/>
</dbReference>
<evidence type="ECO:0000256" key="5">
    <source>
        <dbReference type="ARBA" id="ARBA00022705"/>
    </source>
</evidence>
<reference evidence="15" key="1">
    <citation type="submission" date="2023-06" db="EMBL/GenBank/DDBJ databases">
        <title>Identification and characterization of horizontal gene transfer across gut microbiota members of farm animals based on homology search.</title>
        <authorList>
            <person name="Zeman M."/>
            <person name="Kubasova T."/>
            <person name="Jahodarova E."/>
            <person name="Nykrynova M."/>
            <person name="Rychlik I."/>
        </authorList>
    </citation>
    <scope>NUCLEOTIDE SEQUENCE [LARGE SCALE GENOMIC DNA]</scope>
    <source>
        <strain evidence="15">154_Feed</strain>
    </source>
</reference>
<protein>
    <recommendedName>
        <fullName evidence="2">DNA-directed DNA polymerase</fullName>
        <ecNumber evidence="2">2.7.7.7</ecNumber>
    </recommendedName>
</protein>
<dbReference type="EMBL" id="JAUDDZ010000006">
    <property type="protein sequence ID" value="MDM8274932.1"/>
    <property type="molecule type" value="Genomic_DNA"/>
</dbReference>
<reference evidence="14 15" key="2">
    <citation type="submission" date="2023-06" db="EMBL/GenBank/DDBJ databases">
        <authorList>
            <person name="Zeman M."/>
            <person name="Kubasova T."/>
            <person name="Jahodarova E."/>
            <person name="Nykrynova M."/>
            <person name="Rychlik I."/>
        </authorList>
    </citation>
    <scope>NUCLEOTIDE SEQUENCE [LARGE SCALE GENOMIC DNA]</scope>
    <source>
        <strain evidence="14 15">154_Feed</strain>
    </source>
</reference>
<accession>A0ABT7V8W3</accession>
<dbReference type="InterPro" id="IPR003593">
    <property type="entry name" value="AAA+_ATPase"/>
</dbReference>
<dbReference type="InterPro" id="IPR022754">
    <property type="entry name" value="DNA_pol_III_gamma-3"/>
</dbReference>
<dbReference type="NCBIfam" id="TIGR02397">
    <property type="entry name" value="dnaX_nterm"/>
    <property type="match status" value="1"/>
</dbReference>
<comment type="catalytic activity">
    <reaction evidence="11">
        <text>DNA(n) + a 2'-deoxyribonucleoside 5'-triphosphate = DNA(n+1) + diphosphate</text>
        <dbReference type="Rhea" id="RHEA:22508"/>
        <dbReference type="Rhea" id="RHEA-COMP:17339"/>
        <dbReference type="Rhea" id="RHEA-COMP:17340"/>
        <dbReference type="ChEBI" id="CHEBI:33019"/>
        <dbReference type="ChEBI" id="CHEBI:61560"/>
        <dbReference type="ChEBI" id="CHEBI:173112"/>
        <dbReference type="EC" id="2.7.7.7"/>
    </reaction>
</comment>
<evidence type="ECO:0000256" key="12">
    <source>
        <dbReference type="SAM" id="MobiDB-lite"/>
    </source>
</evidence>
<evidence type="ECO:0000313" key="15">
    <source>
        <dbReference type="Proteomes" id="UP001529421"/>
    </source>
</evidence>
<feature type="non-terminal residue" evidence="14">
    <location>
        <position position="951"/>
    </location>
</feature>
<evidence type="ECO:0000256" key="7">
    <source>
        <dbReference type="ARBA" id="ARBA00022741"/>
    </source>
</evidence>
<dbReference type="CDD" id="cd18137">
    <property type="entry name" value="HLD_clamp_pol_III_gamma_tau"/>
    <property type="match status" value="1"/>
</dbReference>
<evidence type="ECO:0000256" key="1">
    <source>
        <dbReference type="ARBA" id="ARBA00006360"/>
    </source>
</evidence>
<evidence type="ECO:0000259" key="13">
    <source>
        <dbReference type="SMART" id="SM00382"/>
    </source>
</evidence>
<evidence type="ECO:0000256" key="6">
    <source>
        <dbReference type="ARBA" id="ARBA00022723"/>
    </source>
</evidence>
<feature type="compositionally biased region" description="Low complexity" evidence="12">
    <location>
        <begin position="846"/>
        <end position="890"/>
    </location>
</feature>
<dbReference type="Gene3D" id="3.40.50.300">
    <property type="entry name" value="P-loop containing nucleotide triphosphate hydrolases"/>
    <property type="match status" value="1"/>
</dbReference>
<feature type="domain" description="AAA+ ATPase" evidence="13">
    <location>
        <begin position="35"/>
        <end position="186"/>
    </location>
</feature>
<dbReference type="InterPro" id="IPR027417">
    <property type="entry name" value="P-loop_NTPase"/>
</dbReference>
<dbReference type="NCBIfam" id="NF004046">
    <property type="entry name" value="PRK05563.1"/>
    <property type="match status" value="1"/>
</dbReference>
<dbReference type="Pfam" id="PF12169">
    <property type="entry name" value="DNA_pol3_gamma3"/>
    <property type="match status" value="1"/>
</dbReference>
<keyword evidence="15" id="KW-1185">Reference proteome</keyword>
<dbReference type="Gene3D" id="1.10.8.60">
    <property type="match status" value="1"/>
</dbReference>
<evidence type="ECO:0000256" key="10">
    <source>
        <dbReference type="ARBA" id="ARBA00022932"/>
    </source>
</evidence>
<keyword evidence="9" id="KW-0067">ATP-binding</keyword>
<feature type="compositionally biased region" description="Low complexity" evidence="12">
    <location>
        <begin position="520"/>
        <end position="530"/>
    </location>
</feature>
<comment type="caution">
    <text evidence="14">The sequence shown here is derived from an EMBL/GenBank/DDBJ whole genome shotgun (WGS) entry which is preliminary data.</text>
</comment>
<dbReference type="CDD" id="cd00009">
    <property type="entry name" value="AAA"/>
    <property type="match status" value="1"/>
</dbReference>
<dbReference type="InterPro" id="IPR008921">
    <property type="entry name" value="DNA_pol3_clamp-load_cplx_C"/>
</dbReference>
<feature type="compositionally biased region" description="Low complexity" evidence="12">
    <location>
        <begin position="706"/>
        <end position="757"/>
    </location>
</feature>
<dbReference type="Proteomes" id="UP001529421">
    <property type="component" value="Unassembled WGS sequence"/>
</dbReference>
<keyword evidence="5" id="KW-0235">DNA replication</keyword>
<dbReference type="Pfam" id="PF22608">
    <property type="entry name" value="DNAX_ATPase_lid"/>
    <property type="match status" value="1"/>
</dbReference>
<dbReference type="InterPro" id="IPR050238">
    <property type="entry name" value="DNA_Rep/Repair_Clamp_Loader"/>
</dbReference>
<evidence type="ECO:0000256" key="3">
    <source>
        <dbReference type="ARBA" id="ARBA00022679"/>
    </source>
</evidence>
<dbReference type="SUPFAM" id="SSF48019">
    <property type="entry name" value="post-AAA+ oligomerization domain-like"/>
    <property type="match status" value="1"/>
</dbReference>
<keyword evidence="3 14" id="KW-0808">Transferase</keyword>
<name>A0ABT7V8W3_9ACTN</name>
<dbReference type="PANTHER" id="PTHR11669">
    <property type="entry name" value="REPLICATION FACTOR C / DNA POLYMERASE III GAMMA-TAU SUBUNIT"/>
    <property type="match status" value="1"/>
</dbReference>
<dbReference type="Gene3D" id="1.20.272.10">
    <property type="match status" value="1"/>
</dbReference>
<feature type="region of interest" description="Disordered" evidence="12">
    <location>
        <begin position="413"/>
        <end position="570"/>
    </location>
</feature>
<dbReference type="EC" id="2.7.7.7" evidence="2"/>
<keyword evidence="6" id="KW-0479">Metal-binding</keyword>
<feature type="compositionally biased region" description="Low complexity" evidence="12">
    <location>
        <begin position="654"/>
        <end position="698"/>
    </location>
</feature>
<keyword evidence="8" id="KW-0862">Zinc</keyword>
<dbReference type="RefSeq" id="WP_289545032.1">
    <property type="nucleotide sequence ID" value="NZ_JAUDDZ010000006.1"/>
</dbReference>
<dbReference type="InterPro" id="IPR045085">
    <property type="entry name" value="HLD_clamp_pol_III_gamma_tau"/>
</dbReference>
<gene>
    <name evidence="14" type="primary">dnaX</name>
    <name evidence="14" type="ORF">QUW28_05380</name>
</gene>
<dbReference type="Pfam" id="PF20964">
    <property type="entry name" value="DnaX_C"/>
    <property type="match status" value="1"/>
</dbReference>
<evidence type="ECO:0000256" key="9">
    <source>
        <dbReference type="ARBA" id="ARBA00022840"/>
    </source>
</evidence>
<evidence type="ECO:0000256" key="4">
    <source>
        <dbReference type="ARBA" id="ARBA00022695"/>
    </source>
</evidence>
<feature type="compositionally biased region" description="Low complexity" evidence="12">
    <location>
        <begin position="550"/>
        <end position="565"/>
    </location>
</feature>
<evidence type="ECO:0000256" key="11">
    <source>
        <dbReference type="ARBA" id="ARBA00049244"/>
    </source>
</evidence>
<dbReference type="GO" id="GO:0003887">
    <property type="term" value="F:DNA-directed DNA polymerase activity"/>
    <property type="evidence" value="ECO:0007669"/>
    <property type="project" value="UniProtKB-EC"/>
</dbReference>
<keyword evidence="4 14" id="KW-0548">Nucleotidyltransferase</keyword>
<feature type="region of interest" description="Disordered" evidence="12">
    <location>
        <begin position="649"/>
        <end position="915"/>
    </location>
</feature>
<keyword evidence="7" id="KW-0547">Nucleotide-binding</keyword>
<comment type="similarity">
    <text evidence="1">Belongs to the DnaX/STICHEL family.</text>
</comment>
<dbReference type="InterPro" id="IPR048448">
    <property type="entry name" value="DnaX-like_C"/>
</dbReference>
<feature type="compositionally biased region" description="Basic and acidic residues" evidence="12">
    <location>
        <begin position="788"/>
        <end position="800"/>
    </location>
</feature>
<feature type="compositionally biased region" description="Low complexity" evidence="12">
    <location>
        <begin position="459"/>
        <end position="505"/>
    </location>
</feature>
<evidence type="ECO:0000313" key="14">
    <source>
        <dbReference type="EMBL" id="MDM8274932.1"/>
    </source>
</evidence>
<evidence type="ECO:0000256" key="8">
    <source>
        <dbReference type="ARBA" id="ARBA00022833"/>
    </source>
</evidence>
<dbReference type="PANTHER" id="PTHR11669:SF0">
    <property type="entry name" value="PROTEIN STICHEL-LIKE 2"/>
    <property type="match status" value="1"/>
</dbReference>